<dbReference type="Proteomes" id="UP000219467">
    <property type="component" value="Unassembled WGS sequence"/>
</dbReference>
<evidence type="ECO:0000256" key="1">
    <source>
        <dbReference type="SAM" id="Phobius"/>
    </source>
</evidence>
<dbReference type="EMBL" id="OAOQ01000001">
    <property type="protein sequence ID" value="SNX67764.1"/>
    <property type="molecule type" value="Genomic_DNA"/>
</dbReference>
<evidence type="ECO:0000313" key="3">
    <source>
        <dbReference type="Proteomes" id="UP000219467"/>
    </source>
</evidence>
<sequence length="66" mass="6944">MSRNSHSIGEMISTICFTGVALWLGFEALTGPGPGGLRALLALCAVASALGAARFPLQRLADRWRS</sequence>
<evidence type="ECO:0000313" key="2">
    <source>
        <dbReference type="EMBL" id="SNX67764.1"/>
    </source>
</evidence>
<keyword evidence="1" id="KW-0812">Transmembrane</keyword>
<feature type="transmembrane region" description="Helical" evidence="1">
    <location>
        <begin position="7"/>
        <end position="26"/>
    </location>
</feature>
<organism evidence="2 3">
    <name type="scientific">Cereibacter ovatus</name>
    <dbReference type="NCBI Taxonomy" id="439529"/>
    <lineage>
        <taxon>Bacteria</taxon>
        <taxon>Pseudomonadati</taxon>
        <taxon>Pseudomonadota</taxon>
        <taxon>Alphaproteobacteria</taxon>
        <taxon>Rhodobacterales</taxon>
        <taxon>Paracoccaceae</taxon>
        <taxon>Cereibacter</taxon>
    </lineage>
</organism>
<dbReference type="AlphaFoldDB" id="A0A285CJJ3"/>
<protein>
    <submittedName>
        <fullName evidence="2">Uncharacterized protein</fullName>
    </submittedName>
</protein>
<proteinExistence type="predicted"/>
<keyword evidence="3" id="KW-1185">Reference proteome</keyword>
<dbReference type="RefSeq" id="WP_097028992.1">
    <property type="nucleotide sequence ID" value="NZ_OAOQ01000001.1"/>
</dbReference>
<gene>
    <name evidence="2" type="ORF">SAMN05878503_101402</name>
</gene>
<name>A0A285CJJ3_9RHOB</name>
<reference evidence="3" key="1">
    <citation type="submission" date="2017-08" db="EMBL/GenBank/DDBJ databases">
        <authorList>
            <person name="Varghese N."/>
            <person name="Submissions S."/>
        </authorList>
    </citation>
    <scope>NUCLEOTIDE SEQUENCE [LARGE SCALE GENOMIC DNA]</scope>
    <source>
        <strain evidence="3">JA234</strain>
    </source>
</reference>
<keyword evidence="1" id="KW-0472">Membrane</keyword>
<keyword evidence="1" id="KW-1133">Transmembrane helix</keyword>
<feature type="transmembrane region" description="Helical" evidence="1">
    <location>
        <begin position="38"/>
        <end position="57"/>
    </location>
</feature>
<accession>A0A285CJJ3</accession>